<dbReference type="Proteomes" id="UP000184290">
    <property type="component" value="Unassembled WGS sequence"/>
</dbReference>
<accession>A0ABY1IHE3</accession>
<dbReference type="InterPro" id="IPR009874">
    <property type="entry name" value="DUF1428"/>
</dbReference>
<proteinExistence type="predicted"/>
<protein>
    <submittedName>
        <fullName evidence="1">Uncharacterized conserved protein YbaA, DUF1428 family</fullName>
    </submittedName>
</protein>
<dbReference type="Gene3D" id="3.30.70.100">
    <property type="match status" value="2"/>
</dbReference>
<sequence length="236" mass="26284">MPYIVGCVLPVMAGKRERFIEQARQAAPFFREFGAHSVVDAVGDDVPHGKLTDFYRSVDAKEGELVGFGWIEWPDKATRDAGEAKMMEDPRMDMSDMAFDGKRMIFGGFDPVVDEGPGGNFGYVDGFLLAVPTDRKEEFIDHCRKAAPIFLNNGATRHVECWGLDVPAGKVTDLQRAVQVKPEETVCFSWIEWPDKATRDSGLKAVFADMENSGDDNPMPFDGKRMIYGGFEVVSR</sequence>
<organism evidence="1 2">
    <name type="scientific">Aureimonas altamirensis DSM 21988</name>
    <dbReference type="NCBI Taxonomy" id="1121026"/>
    <lineage>
        <taxon>Bacteria</taxon>
        <taxon>Pseudomonadati</taxon>
        <taxon>Pseudomonadota</taxon>
        <taxon>Alphaproteobacteria</taxon>
        <taxon>Hyphomicrobiales</taxon>
        <taxon>Aurantimonadaceae</taxon>
        <taxon>Aureimonas</taxon>
    </lineage>
</organism>
<gene>
    <name evidence="1" type="ORF">SAMN02745911_1919</name>
</gene>
<dbReference type="SUPFAM" id="SSF54909">
    <property type="entry name" value="Dimeric alpha+beta barrel"/>
    <property type="match status" value="2"/>
</dbReference>
<comment type="caution">
    <text evidence="1">The sequence shown here is derived from an EMBL/GenBank/DDBJ whole genome shotgun (WGS) entry which is preliminary data.</text>
</comment>
<evidence type="ECO:0000313" key="1">
    <source>
        <dbReference type="EMBL" id="SHJ17827.1"/>
    </source>
</evidence>
<dbReference type="EMBL" id="FQZC01000002">
    <property type="protein sequence ID" value="SHJ17827.1"/>
    <property type="molecule type" value="Genomic_DNA"/>
</dbReference>
<dbReference type="Pfam" id="PF07237">
    <property type="entry name" value="DUF1428"/>
    <property type="match status" value="2"/>
</dbReference>
<reference evidence="1 2" key="1">
    <citation type="submission" date="2016-11" db="EMBL/GenBank/DDBJ databases">
        <authorList>
            <person name="Varghese N."/>
            <person name="Submissions S."/>
        </authorList>
    </citation>
    <scope>NUCLEOTIDE SEQUENCE [LARGE SCALE GENOMIC DNA]</scope>
    <source>
        <strain evidence="1 2">DSM 21988</strain>
    </source>
</reference>
<name>A0ABY1IHE3_9HYPH</name>
<evidence type="ECO:0000313" key="2">
    <source>
        <dbReference type="Proteomes" id="UP000184290"/>
    </source>
</evidence>
<dbReference type="RefSeq" id="WP_060604061.1">
    <property type="nucleotide sequence ID" value="NZ_FQZC01000002.1"/>
</dbReference>
<dbReference type="InterPro" id="IPR011008">
    <property type="entry name" value="Dimeric_a/b-barrel"/>
</dbReference>
<keyword evidence="2" id="KW-1185">Reference proteome</keyword>